<keyword evidence="9" id="KW-0804">Transcription</keyword>
<dbReference type="GO" id="GO:0000978">
    <property type="term" value="F:RNA polymerase II cis-regulatory region sequence-specific DNA binding"/>
    <property type="evidence" value="ECO:0007669"/>
    <property type="project" value="TreeGrafter"/>
</dbReference>
<evidence type="ECO:0000256" key="2">
    <source>
        <dbReference type="ARBA" id="ARBA00004496"/>
    </source>
</evidence>
<evidence type="ECO:0000256" key="8">
    <source>
        <dbReference type="ARBA" id="ARBA00023015"/>
    </source>
</evidence>
<dbReference type="FunFam" id="3.30.160.60:FF:000239">
    <property type="entry name" value="C2H2 type zinc finger protein"/>
    <property type="match status" value="1"/>
</dbReference>
<feature type="domain" description="C2H2-type" evidence="13">
    <location>
        <begin position="573"/>
        <end position="600"/>
    </location>
</feature>
<dbReference type="Pfam" id="PF00096">
    <property type="entry name" value="zf-C2H2"/>
    <property type="match status" value="2"/>
</dbReference>
<feature type="region of interest" description="Disordered" evidence="12">
    <location>
        <begin position="74"/>
        <end position="104"/>
    </location>
</feature>
<keyword evidence="6 11" id="KW-0863">Zinc-finger</keyword>
<feature type="compositionally biased region" description="Low complexity" evidence="12">
    <location>
        <begin position="217"/>
        <end position="227"/>
    </location>
</feature>
<keyword evidence="8" id="KW-0805">Transcription regulation</keyword>
<feature type="region of interest" description="Disordered" evidence="12">
    <location>
        <begin position="326"/>
        <end position="538"/>
    </location>
</feature>
<protein>
    <recommendedName>
        <fullName evidence="13">C2H2-type domain-containing protein</fullName>
    </recommendedName>
</protein>
<evidence type="ECO:0000256" key="3">
    <source>
        <dbReference type="ARBA" id="ARBA00022490"/>
    </source>
</evidence>
<organism evidence="14 15">
    <name type="scientific">Emergomyces pasteurianus Ep9510</name>
    <dbReference type="NCBI Taxonomy" id="1447872"/>
    <lineage>
        <taxon>Eukaryota</taxon>
        <taxon>Fungi</taxon>
        <taxon>Dikarya</taxon>
        <taxon>Ascomycota</taxon>
        <taxon>Pezizomycotina</taxon>
        <taxon>Eurotiomycetes</taxon>
        <taxon>Eurotiomycetidae</taxon>
        <taxon>Onygenales</taxon>
        <taxon>Ajellomycetaceae</taxon>
        <taxon>Emergomyces</taxon>
    </lineage>
</organism>
<accession>A0A1J9P9V0</accession>
<dbReference type="AlphaFoldDB" id="A0A1J9P9V0"/>
<dbReference type="GO" id="GO:0001227">
    <property type="term" value="F:DNA-binding transcription repressor activity, RNA polymerase II-specific"/>
    <property type="evidence" value="ECO:0007669"/>
    <property type="project" value="TreeGrafter"/>
</dbReference>
<feature type="domain" description="C2H2-type" evidence="13">
    <location>
        <begin position="545"/>
        <end position="572"/>
    </location>
</feature>
<keyword evidence="3" id="KW-0963">Cytoplasm</keyword>
<feature type="compositionally biased region" description="Polar residues" evidence="12">
    <location>
        <begin position="356"/>
        <end position="371"/>
    </location>
</feature>
<evidence type="ECO:0000313" key="14">
    <source>
        <dbReference type="EMBL" id="OJD13264.1"/>
    </source>
</evidence>
<evidence type="ECO:0000259" key="13">
    <source>
        <dbReference type="PROSITE" id="PS50157"/>
    </source>
</evidence>
<dbReference type="SUPFAM" id="SSF57667">
    <property type="entry name" value="beta-beta-alpha zinc fingers"/>
    <property type="match status" value="1"/>
</dbReference>
<evidence type="ECO:0000256" key="5">
    <source>
        <dbReference type="ARBA" id="ARBA00022737"/>
    </source>
</evidence>
<dbReference type="GO" id="GO:0008270">
    <property type="term" value="F:zinc ion binding"/>
    <property type="evidence" value="ECO:0007669"/>
    <property type="project" value="UniProtKB-KW"/>
</dbReference>
<reference evidence="14 15" key="1">
    <citation type="submission" date="2015-07" db="EMBL/GenBank/DDBJ databases">
        <title>Emmonsia species relationships and genome sequence.</title>
        <authorList>
            <consortium name="The Broad Institute Genomics Platform"/>
            <person name="Cuomo C.A."/>
            <person name="Munoz J.F."/>
            <person name="Imamovic A."/>
            <person name="Priest M.E."/>
            <person name="Young S."/>
            <person name="Clay O.K."/>
            <person name="McEwen J.G."/>
        </authorList>
    </citation>
    <scope>NUCLEOTIDE SEQUENCE [LARGE SCALE GENOMIC DNA]</scope>
    <source>
        <strain evidence="14 15">UAMH 9510</strain>
    </source>
</reference>
<dbReference type="EMBL" id="LGRN01000317">
    <property type="protein sequence ID" value="OJD13264.1"/>
    <property type="molecule type" value="Genomic_DNA"/>
</dbReference>
<keyword evidence="5" id="KW-0677">Repeat</keyword>
<evidence type="ECO:0000256" key="7">
    <source>
        <dbReference type="ARBA" id="ARBA00022833"/>
    </source>
</evidence>
<dbReference type="GO" id="GO:0045944">
    <property type="term" value="P:positive regulation of transcription by RNA polymerase II"/>
    <property type="evidence" value="ECO:0007669"/>
    <property type="project" value="UniProtKB-ARBA"/>
</dbReference>
<proteinExistence type="predicted"/>
<dbReference type="FunFam" id="3.30.160.60:FF:000181">
    <property type="entry name" value="C2H2 type zinc finger protein"/>
    <property type="match status" value="1"/>
</dbReference>
<evidence type="ECO:0000256" key="12">
    <source>
        <dbReference type="SAM" id="MobiDB-lite"/>
    </source>
</evidence>
<dbReference type="GO" id="GO:0005654">
    <property type="term" value="C:nucleoplasm"/>
    <property type="evidence" value="ECO:0007669"/>
    <property type="project" value="TreeGrafter"/>
</dbReference>
<evidence type="ECO:0000256" key="1">
    <source>
        <dbReference type="ARBA" id="ARBA00004123"/>
    </source>
</evidence>
<dbReference type="PANTHER" id="PTHR24399:SF23">
    <property type="entry name" value="C2H2-TYPE DOMAIN-CONTAINING PROTEIN"/>
    <property type="match status" value="1"/>
</dbReference>
<feature type="compositionally biased region" description="Polar residues" evidence="12">
    <location>
        <begin position="47"/>
        <end position="56"/>
    </location>
</feature>
<feature type="compositionally biased region" description="Basic and acidic residues" evidence="12">
    <location>
        <begin position="1"/>
        <end position="18"/>
    </location>
</feature>
<dbReference type="PROSITE" id="PS00028">
    <property type="entry name" value="ZINC_FINGER_C2H2_1"/>
    <property type="match status" value="2"/>
</dbReference>
<name>A0A1J9P9V0_9EURO</name>
<feature type="compositionally biased region" description="Low complexity" evidence="12">
    <location>
        <begin position="342"/>
        <end position="355"/>
    </location>
</feature>
<sequence>MDFPQENRGRSHSRDNKNRSLNPSPSPHPQYHDTQAPPLGLEASGSVFPNANSLTSSSEQFPIVTPYITSSAHDTHFLHSSGPQSSEPQPFGQPQAYSQSFEAGFLSQLERSSNIKAAQGEDNFSNLLNSNQQQQQQQQQQFEDFPIYTNTNPTSDFDSSFMLDPQLNQQQQHQQQQQQQQQMNQSINPADLSRMSSPHNHTPPKLIPPDAHPSPGRPSSAASSPGAYYTPGHSRPASLDPASAAFLTSQPQADWHGMLGNPVFHAHRRAPSEHSEVSSAAHSPYLSHHDAFDVDTNNHSPLLSAQNDQGLYENALGMETFSLSDQAQHHGLSPGHSPYISPRLLPQQQGPEPGQDSSFLLTQHVNNQLGPTSPPDMYVAGSEASPAPAPAFQSHNSPGDMGQAAQMAPPSINVEFAPPSRTTSFGPAKPETDMDTLSPPVGRSRGRSKSDPFGHAMTRPMPSSTATARAGGPGSSSRSLSPFGGSTGNLSTPASRDTSPAAAKNRRQSTSSIDNRNYILDLADPQRPGASSTDSKRVQKHPATFQCSLCPKRFTRAYNLRSHLRTHTDERPFVCTVCGKAFARQHDRKRHESLHSGEKKFVCRGDLAGGGHWGCGRRFARADALGRHFRSEAGRVCIKPLLDEEALERERTYVGQQQMHGHLQPVNQQMNIPAMDGQPSGFTLPAALLAQYPALQTLQWDQLAPQPDDTSDIGGGGGRGTYDASSGGEYGFGDDDDSGLGSGYVSGSGQNYSPGPPSQEQMMSVPPAGSGWGQTGQEWRADYDGAR</sequence>
<dbReference type="GO" id="GO:0005737">
    <property type="term" value="C:cytoplasm"/>
    <property type="evidence" value="ECO:0007669"/>
    <property type="project" value="UniProtKB-SubCell"/>
</dbReference>
<feature type="compositionally biased region" description="Polar residues" evidence="12">
    <location>
        <begin position="488"/>
        <end position="498"/>
    </location>
</feature>
<dbReference type="Gene3D" id="3.30.160.60">
    <property type="entry name" value="Classic Zinc Finger"/>
    <property type="match status" value="3"/>
</dbReference>
<comment type="caution">
    <text evidence="14">The sequence shown here is derived from an EMBL/GenBank/DDBJ whole genome shotgun (WGS) entry which is preliminary data.</text>
</comment>
<keyword evidence="7" id="KW-0862">Zinc</keyword>
<dbReference type="STRING" id="1447872.A0A1J9P9V0"/>
<dbReference type="InterPro" id="IPR013087">
    <property type="entry name" value="Znf_C2H2_type"/>
</dbReference>
<evidence type="ECO:0000313" key="15">
    <source>
        <dbReference type="Proteomes" id="UP000182235"/>
    </source>
</evidence>
<dbReference type="InterPro" id="IPR036236">
    <property type="entry name" value="Znf_C2H2_sf"/>
</dbReference>
<dbReference type="GO" id="GO:0071277">
    <property type="term" value="P:cellular response to calcium ion"/>
    <property type="evidence" value="ECO:0007669"/>
    <property type="project" value="UniProtKB-ARBA"/>
</dbReference>
<comment type="subcellular location">
    <subcellularLocation>
        <location evidence="2">Cytoplasm</location>
    </subcellularLocation>
    <subcellularLocation>
        <location evidence="1">Nucleus</location>
    </subcellularLocation>
</comment>
<feature type="compositionally biased region" description="Polar residues" evidence="12">
    <location>
        <begin position="750"/>
        <end position="762"/>
    </location>
</feature>
<dbReference type="VEuPathDB" id="FungiDB:AJ78_06259"/>
<dbReference type="PROSITE" id="PS50157">
    <property type="entry name" value="ZINC_FINGER_C2H2_2"/>
    <property type="match status" value="2"/>
</dbReference>
<dbReference type="PANTHER" id="PTHR24399">
    <property type="entry name" value="ZINC FINGER AND BTB DOMAIN-CONTAINING"/>
    <property type="match status" value="1"/>
</dbReference>
<feature type="compositionally biased region" description="Pro residues" evidence="12">
    <location>
        <begin position="205"/>
        <end position="216"/>
    </location>
</feature>
<evidence type="ECO:0000256" key="6">
    <source>
        <dbReference type="ARBA" id="ARBA00022771"/>
    </source>
</evidence>
<keyword evidence="10" id="KW-0539">Nucleus</keyword>
<gene>
    <name evidence="14" type="ORF">AJ78_06259</name>
</gene>
<feature type="region of interest" description="Disordered" evidence="12">
    <location>
        <begin position="704"/>
        <end position="787"/>
    </location>
</feature>
<feature type="compositionally biased region" description="Low complexity" evidence="12">
    <location>
        <begin position="463"/>
        <end position="484"/>
    </location>
</feature>
<evidence type="ECO:0000256" key="11">
    <source>
        <dbReference type="PROSITE-ProRule" id="PRU00042"/>
    </source>
</evidence>
<evidence type="ECO:0000256" key="9">
    <source>
        <dbReference type="ARBA" id="ARBA00023163"/>
    </source>
</evidence>
<dbReference type="OrthoDB" id="8117402at2759"/>
<dbReference type="SMART" id="SM00355">
    <property type="entry name" value="ZnF_C2H2"/>
    <property type="match status" value="2"/>
</dbReference>
<feature type="region of interest" description="Disordered" evidence="12">
    <location>
        <begin position="167"/>
        <end position="236"/>
    </location>
</feature>
<evidence type="ECO:0000256" key="10">
    <source>
        <dbReference type="ARBA" id="ARBA00023242"/>
    </source>
</evidence>
<dbReference type="Proteomes" id="UP000182235">
    <property type="component" value="Unassembled WGS sequence"/>
</dbReference>
<feature type="compositionally biased region" description="Low complexity" evidence="12">
    <location>
        <begin position="167"/>
        <end position="185"/>
    </location>
</feature>
<dbReference type="FunFam" id="3.30.160.60:FF:000146">
    <property type="entry name" value="C2H2 type zinc finger protein"/>
    <property type="match status" value="1"/>
</dbReference>
<keyword evidence="4" id="KW-0479">Metal-binding</keyword>
<feature type="region of interest" description="Disordered" evidence="12">
    <location>
        <begin position="1"/>
        <end position="56"/>
    </location>
</feature>
<keyword evidence="15" id="KW-1185">Reference proteome</keyword>
<evidence type="ECO:0000256" key="4">
    <source>
        <dbReference type="ARBA" id="ARBA00022723"/>
    </source>
</evidence>